<protein>
    <submittedName>
        <fullName evidence="2">Uncharacterized protein</fullName>
    </submittedName>
</protein>
<reference evidence="3" key="1">
    <citation type="journal article" date="2019" name="Int. J. Syst. Evol. Microbiol.">
        <title>The Global Catalogue of Microorganisms (GCM) 10K type strain sequencing project: providing services to taxonomists for standard genome sequencing and annotation.</title>
        <authorList>
            <consortium name="The Broad Institute Genomics Platform"/>
            <consortium name="The Broad Institute Genome Sequencing Center for Infectious Disease"/>
            <person name="Wu L."/>
            <person name="Ma J."/>
        </authorList>
    </citation>
    <scope>NUCLEOTIDE SEQUENCE [LARGE SCALE GENOMIC DNA]</scope>
    <source>
        <strain evidence="3">JCM 17630</strain>
    </source>
</reference>
<organism evidence="2 3">
    <name type="scientific">Postechiella marina</name>
    <dbReference type="NCBI Taxonomy" id="943941"/>
    <lineage>
        <taxon>Bacteria</taxon>
        <taxon>Pseudomonadati</taxon>
        <taxon>Bacteroidota</taxon>
        <taxon>Flavobacteriia</taxon>
        <taxon>Flavobacteriales</taxon>
        <taxon>Flavobacteriaceae</taxon>
        <taxon>Postechiella</taxon>
    </lineage>
</organism>
<evidence type="ECO:0000313" key="2">
    <source>
        <dbReference type="EMBL" id="GAA4233318.1"/>
    </source>
</evidence>
<sequence>MKNIIYFLMLISSLSLVAQDQINYDGIFIGTYVPHQIESIPSAAKKMLSTKLNQIVTQKGIADNSYNSRFIITPNVMVLTKDVLPTAPPKVALNLEVTFYIGDGIEGTVFTSETVSAKGVGTNENKAYISAIRQIRPKSPILQEFVKNGKKRVIDYYNSNCNLVQRKVEGLSAQNKYEEALAVLAGVPEVSSCFETIKNKISPIYIQAINVGCTRKLNEARSIWSANQDLRAANKAGAILASIDPQASCFGEVTTLYQNIADRIKAKELLDRDWQYKLKELDVETSSIKAARDIGVAYGLNQQPTYNIKGWY</sequence>
<gene>
    <name evidence="2" type="ORF">GCM10022291_10010</name>
</gene>
<proteinExistence type="predicted"/>
<name>A0ABP8C411_9FLAO</name>
<dbReference type="EMBL" id="BAABCA010000002">
    <property type="protein sequence ID" value="GAA4233318.1"/>
    <property type="molecule type" value="Genomic_DNA"/>
</dbReference>
<keyword evidence="1" id="KW-0732">Signal</keyword>
<evidence type="ECO:0000256" key="1">
    <source>
        <dbReference type="SAM" id="SignalP"/>
    </source>
</evidence>
<keyword evidence="3" id="KW-1185">Reference proteome</keyword>
<comment type="caution">
    <text evidence="2">The sequence shown here is derived from an EMBL/GenBank/DDBJ whole genome shotgun (WGS) entry which is preliminary data.</text>
</comment>
<dbReference type="RefSeq" id="WP_344787004.1">
    <property type="nucleotide sequence ID" value="NZ_BAABCA010000002.1"/>
</dbReference>
<dbReference type="Proteomes" id="UP001501496">
    <property type="component" value="Unassembled WGS sequence"/>
</dbReference>
<feature type="chain" id="PRO_5046771448" evidence="1">
    <location>
        <begin position="19"/>
        <end position="312"/>
    </location>
</feature>
<evidence type="ECO:0000313" key="3">
    <source>
        <dbReference type="Proteomes" id="UP001501496"/>
    </source>
</evidence>
<feature type="signal peptide" evidence="1">
    <location>
        <begin position="1"/>
        <end position="18"/>
    </location>
</feature>
<accession>A0ABP8C411</accession>